<organism evidence="1 2">
    <name type="scientific">Thermoclostridium caenicola</name>
    <dbReference type="NCBI Taxonomy" id="659425"/>
    <lineage>
        <taxon>Bacteria</taxon>
        <taxon>Bacillati</taxon>
        <taxon>Bacillota</taxon>
        <taxon>Clostridia</taxon>
        <taxon>Eubacteriales</taxon>
        <taxon>Oscillospiraceae</taxon>
        <taxon>Thermoclostridium</taxon>
    </lineage>
</organism>
<dbReference type="AlphaFoldDB" id="A0A1M6G0X7"/>
<dbReference type="Pfam" id="PF20353">
    <property type="entry name" value="DUF6648"/>
    <property type="match status" value="1"/>
</dbReference>
<proteinExistence type="predicted"/>
<dbReference type="RefSeq" id="WP_149678635.1">
    <property type="nucleotide sequence ID" value="NZ_DAONMB010000092.1"/>
</dbReference>
<sequence length="189" mass="22591">MNKFDKFLRHRQSLLMQYKMGDMTKNEFIEENYYYVESLGIQPFTRVDNVKKAIYNYHYHNIHAKYWQRIANDPRNTEKERQAYYAKSNSHYREKDRATLQLLRLIDYNGVEAYYVSVKSSVLKGKLIEIVIHNPDVLMEINVPDSTYEQDLLILHTKNPGIAEDLRKNGVLREDKRKSLADSYINQKY</sequence>
<reference evidence="1 2" key="1">
    <citation type="submission" date="2016-11" db="EMBL/GenBank/DDBJ databases">
        <authorList>
            <person name="Varghese N."/>
            <person name="Submissions S."/>
        </authorList>
    </citation>
    <scope>NUCLEOTIDE SEQUENCE [LARGE SCALE GENOMIC DNA]</scope>
    <source>
        <strain evidence="1 2">DSM 19027</strain>
    </source>
</reference>
<dbReference type="OrthoDB" id="1705959at2"/>
<accession>A0A1M6G0X7</accession>
<evidence type="ECO:0000313" key="1">
    <source>
        <dbReference type="EMBL" id="SHJ03658.1"/>
    </source>
</evidence>
<dbReference type="EMBL" id="FQZP01000020">
    <property type="protein sequence ID" value="SHJ03658.1"/>
    <property type="molecule type" value="Genomic_DNA"/>
</dbReference>
<name>A0A1M6G0X7_9FIRM</name>
<dbReference type="InterPro" id="IPR046590">
    <property type="entry name" value="DUF6648"/>
</dbReference>
<keyword evidence="2" id="KW-1185">Reference proteome</keyword>
<protein>
    <submittedName>
        <fullName evidence="1">Uncharacterized protein</fullName>
    </submittedName>
</protein>
<dbReference type="Proteomes" id="UP000324781">
    <property type="component" value="Unassembled WGS sequence"/>
</dbReference>
<evidence type="ECO:0000313" key="2">
    <source>
        <dbReference type="Proteomes" id="UP000324781"/>
    </source>
</evidence>
<gene>
    <name evidence="1" type="ORF">SAMN05444373_102043</name>
</gene>